<reference evidence="1" key="4">
    <citation type="submission" date="2025-09" db="UniProtKB">
        <authorList>
            <consortium name="Ensembl"/>
        </authorList>
    </citation>
    <scope>IDENTIFICATION</scope>
    <source>
        <strain evidence="1">17573</strain>
    </source>
</reference>
<dbReference type="Proteomes" id="UP000006718">
    <property type="component" value="Chromosome 1"/>
</dbReference>
<evidence type="ECO:0000313" key="1">
    <source>
        <dbReference type="Ensembl" id="ENSMMUP00000077556.1"/>
    </source>
</evidence>
<dbReference type="PANTHER" id="PTHR12138">
    <property type="entry name" value="PRIMATE-EXPANDED PROTEIN FAMILY"/>
    <property type="match status" value="1"/>
</dbReference>
<dbReference type="InParanoid" id="A0A5F8AKS9"/>
<protein>
    <submittedName>
        <fullName evidence="1">Uncharacterized protein</fullName>
    </submittedName>
</protein>
<dbReference type="VEuPathDB" id="HostDB:ENSMMUG00000054190"/>
<proteinExistence type="predicted"/>
<dbReference type="Ensembl" id="ENSMMUT00000098228.1">
    <property type="protein sequence ID" value="ENSMMUP00000077556.1"/>
    <property type="gene ID" value="ENSMMUG00000054190.1"/>
</dbReference>
<dbReference type="GeneTree" id="ENSGT01120000271815"/>
<sequence length="127" mass="13720">MESHSVAQVGVQWHILAHCSLHLPGSGNSCASASQVAGTIGMCHHTQLIFVFFSRARVSHVGQAGLELLTSSDLPTSTSQSAGIKSLSHCAWPIFNFYRNHHTVFHSGCIIFPLSLSRPVLSPRLLC</sequence>
<evidence type="ECO:0000313" key="2">
    <source>
        <dbReference type="Proteomes" id="UP000006718"/>
    </source>
</evidence>
<reference evidence="1" key="3">
    <citation type="submission" date="2025-08" db="UniProtKB">
        <authorList>
            <consortium name="Ensembl"/>
        </authorList>
    </citation>
    <scope>IDENTIFICATION</scope>
    <source>
        <strain evidence="1">17573</strain>
    </source>
</reference>
<dbReference type="PANTHER" id="PTHR12138:SF155">
    <property type="entry name" value="DOWN SYNDROME CRITICAL REGION PROTEIN 8"/>
    <property type="match status" value="1"/>
</dbReference>
<keyword evidence="2" id="KW-1185">Reference proteome</keyword>
<organism evidence="1 2">
    <name type="scientific">Macaca mulatta</name>
    <name type="common">Rhesus macaque</name>
    <dbReference type="NCBI Taxonomy" id="9544"/>
    <lineage>
        <taxon>Eukaryota</taxon>
        <taxon>Metazoa</taxon>
        <taxon>Chordata</taxon>
        <taxon>Craniata</taxon>
        <taxon>Vertebrata</taxon>
        <taxon>Euteleostomi</taxon>
        <taxon>Mammalia</taxon>
        <taxon>Eutheria</taxon>
        <taxon>Euarchontoglires</taxon>
        <taxon>Primates</taxon>
        <taxon>Haplorrhini</taxon>
        <taxon>Catarrhini</taxon>
        <taxon>Cercopithecidae</taxon>
        <taxon>Cercopithecinae</taxon>
        <taxon>Macaca</taxon>
    </lineage>
</organism>
<reference evidence="2" key="1">
    <citation type="journal article" date="2007" name="Science">
        <title>Evolutionary and biomedical insights from the rhesus macaque genome.</title>
        <authorList>
            <person name="Gibbs R.A."/>
            <person name="Rogers J."/>
            <person name="Katze M.G."/>
            <person name="Bumgarner R."/>
            <person name="Weinstock G.M."/>
            <person name="Mardis E.R."/>
            <person name="Remington K.A."/>
            <person name="Strausberg R.L."/>
            <person name="Venter J.C."/>
            <person name="Wilson R.K."/>
            <person name="Batzer M.A."/>
            <person name="Bustamante C.D."/>
            <person name="Eichler E.E."/>
            <person name="Hahn M.W."/>
            <person name="Hardison R.C."/>
            <person name="Makova K.D."/>
            <person name="Miller W."/>
            <person name="Milosavljevic A."/>
            <person name="Palermo R.E."/>
            <person name="Siepel A."/>
            <person name="Sikela J.M."/>
            <person name="Attaway T."/>
            <person name="Bell S."/>
            <person name="Bernard K.E."/>
            <person name="Buhay C.J."/>
            <person name="Chandrabose M.N."/>
            <person name="Dao M."/>
            <person name="Davis C."/>
            <person name="Delehaunty K.D."/>
            <person name="Ding Y."/>
            <person name="Dinh H.H."/>
            <person name="Dugan-Rocha S."/>
            <person name="Fulton L.A."/>
            <person name="Gabisi R.A."/>
            <person name="Garner T.T."/>
            <person name="Godfrey J."/>
            <person name="Hawes A.C."/>
            <person name="Hernandez J."/>
            <person name="Hines S."/>
            <person name="Holder M."/>
            <person name="Hume J."/>
            <person name="Jhangiani S.N."/>
            <person name="Joshi V."/>
            <person name="Khan Z.M."/>
            <person name="Kirkness E.F."/>
            <person name="Cree A."/>
            <person name="Fowler R.G."/>
            <person name="Lee S."/>
            <person name="Lewis L.R."/>
            <person name="Li Z."/>
            <person name="Liu Y.-S."/>
            <person name="Moore S.M."/>
            <person name="Muzny D."/>
            <person name="Nazareth L.V."/>
            <person name="Ngo D.N."/>
            <person name="Okwuonu G.O."/>
            <person name="Pai G."/>
            <person name="Parker D."/>
            <person name="Paul H.A."/>
            <person name="Pfannkoch C."/>
            <person name="Pohl C.S."/>
            <person name="Rogers Y.-H.C."/>
            <person name="Ruiz S.J."/>
            <person name="Sabo A."/>
            <person name="Santibanez J."/>
            <person name="Schneider B.W."/>
            <person name="Smith S.M."/>
            <person name="Sodergren E."/>
            <person name="Svatek A.F."/>
            <person name="Utterback T.R."/>
            <person name="Vattathil S."/>
            <person name="Warren W."/>
            <person name="White C.S."/>
            <person name="Chinwalla A.T."/>
            <person name="Feng Y."/>
            <person name="Halpern A.L."/>
            <person name="Hillier L.W."/>
            <person name="Huang X."/>
            <person name="Minx P."/>
            <person name="Nelson J.O."/>
            <person name="Pepin K.H."/>
            <person name="Qin X."/>
            <person name="Sutton G.G."/>
            <person name="Venter E."/>
            <person name="Walenz B.P."/>
            <person name="Wallis J.W."/>
            <person name="Worley K.C."/>
            <person name="Yang S.-P."/>
            <person name="Jones S.M."/>
            <person name="Marra M.A."/>
            <person name="Rocchi M."/>
            <person name="Schein J.E."/>
            <person name="Baertsch R."/>
            <person name="Clarke L."/>
            <person name="Csuros M."/>
            <person name="Glasscock J."/>
            <person name="Harris R.A."/>
            <person name="Havlak P."/>
            <person name="Jackson A.R."/>
            <person name="Jiang H."/>
            <person name="Liu Y."/>
            <person name="Messina D.N."/>
            <person name="Shen Y."/>
            <person name="Song H.X.-Z."/>
            <person name="Wylie T."/>
            <person name="Zhang L."/>
            <person name="Birney E."/>
            <person name="Han K."/>
            <person name="Konkel M.K."/>
            <person name="Lee J."/>
            <person name="Smit A.F.A."/>
            <person name="Ullmer B."/>
            <person name="Wang H."/>
            <person name="Xing J."/>
            <person name="Burhans R."/>
            <person name="Cheng Z."/>
            <person name="Karro J.E."/>
            <person name="Ma J."/>
            <person name="Raney B."/>
            <person name="She X."/>
            <person name="Cox M.J."/>
            <person name="Demuth J.P."/>
            <person name="Dumas L.J."/>
            <person name="Han S.-G."/>
            <person name="Hopkins J."/>
            <person name="Karimpour-Fard A."/>
            <person name="Kim Y.H."/>
            <person name="Pollack J.R."/>
            <person name="Vinar T."/>
            <person name="Addo-Quaye C."/>
            <person name="Degenhardt J."/>
            <person name="Denby A."/>
            <person name="Hubisz M.J."/>
            <person name="Indap A."/>
            <person name="Kosiol C."/>
            <person name="Lahn B.T."/>
            <person name="Lawson H.A."/>
            <person name="Marklein A."/>
            <person name="Nielsen R."/>
            <person name="Vallender E.J."/>
            <person name="Clark A.G."/>
            <person name="Ferguson B."/>
            <person name="Hernandez R.D."/>
            <person name="Hirani K."/>
            <person name="Kehrer-Sawatzki H."/>
            <person name="Kolb J."/>
            <person name="Patil S."/>
            <person name="Pu L.-L."/>
            <person name="Ren Y."/>
            <person name="Smith D.G."/>
            <person name="Wheeler D.A."/>
            <person name="Schenck I."/>
            <person name="Ball E.V."/>
            <person name="Chen R."/>
            <person name="Cooper D.N."/>
            <person name="Giardine B."/>
            <person name="Hsu F."/>
            <person name="Kent W.J."/>
            <person name="Lesk A."/>
            <person name="Nelson D.L."/>
            <person name="O'brien W.E."/>
            <person name="Pruefer K."/>
            <person name="Stenson P.D."/>
            <person name="Wallace J.C."/>
            <person name="Ke H."/>
            <person name="Liu X.-M."/>
            <person name="Wang P."/>
            <person name="Xiang A.P."/>
            <person name="Yang F."/>
            <person name="Barber G.P."/>
            <person name="Haussler D."/>
            <person name="Karolchik D."/>
            <person name="Kern A.D."/>
            <person name="Kuhn R.M."/>
            <person name="Smith K.E."/>
            <person name="Zwieg A.S."/>
        </authorList>
    </citation>
    <scope>NUCLEOTIDE SEQUENCE [LARGE SCALE GENOMIC DNA]</scope>
    <source>
        <strain evidence="2">17573</strain>
    </source>
</reference>
<name>A0A5F8AKS9_MACMU</name>
<dbReference type="PRINTS" id="PR02045">
    <property type="entry name" value="F138DOMAIN"/>
</dbReference>
<reference evidence="1" key="2">
    <citation type="submission" date="2019-01" db="EMBL/GenBank/DDBJ databases">
        <authorList>
            <person name="Graves T."/>
            <person name="Eichler E.E."/>
            <person name="Wilson R.K."/>
        </authorList>
    </citation>
    <scope>NUCLEOTIDE SEQUENCE [LARGE SCALE GENOMIC DNA]</scope>
    <source>
        <strain evidence="1">17573</strain>
    </source>
</reference>
<dbReference type="AlphaFoldDB" id="A0A5F8AKS9"/>
<accession>A0A5F8AKS9</accession>